<proteinExistence type="predicted"/>
<dbReference type="EMBL" id="SDPU01000030">
    <property type="protein sequence ID" value="RYU10480.1"/>
    <property type="molecule type" value="Genomic_DNA"/>
</dbReference>
<dbReference type="Pfam" id="PF00425">
    <property type="entry name" value="Chorismate_bind"/>
    <property type="match status" value="1"/>
</dbReference>
<dbReference type="GO" id="GO:0000162">
    <property type="term" value="P:L-tryptophan biosynthetic process"/>
    <property type="evidence" value="ECO:0007669"/>
    <property type="project" value="TreeGrafter"/>
</dbReference>
<organism evidence="2 3">
    <name type="scientific">Nocardioides iriomotensis</name>
    <dbReference type="NCBI Taxonomy" id="715784"/>
    <lineage>
        <taxon>Bacteria</taxon>
        <taxon>Bacillati</taxon>
        <taxon>Actinomycetota</taxon>
        <taxon>Actinomycetes</taxon>
        <taxon>Propionibacteriales</taxon>
        <taxon>Nocardioidaceae</taxon>
        <taxon>Nocardioides</taxon>
    </lineage>
</organism>
<dbReference type="PANTHER" id="PTHR11236">
    <property type="entry name" value="AMINOBENZOATE/ANTHRANILATE SYNTHASE"/>
    <property type="match status" value="1"/>
</dbReference>
<dbReference type="AlphaFoldDB" id="A0A4Q5IWI4"/>
<dbReference type="OrthoDB" id="3518032at2"/>
<feature type="domain" description="Chorismate-utilising enzyme C-terminal" evidence="1">
    <location>
        <begin position="129"/>
        <end position="388"/>
    </location>
</feature>
<accession>A0A4Q5IWI4</accession>
<gene>
    <name evidence="2" type="ORF">ETU37_16875</name>
</gene>
<comment type="caution">
    <text evidence="2">The sequence shown here is derived from an EMBL/GenBank/DDBJ whole genome shotgun (WGS) entry which is preliminary data.</text>
</comment>
<dbReference type="GO" id="GO:0046820">
    <property type="term" value="F:4-amino-4-deoxychorismate synthase activity"/>
    <property type="evidence" value="ECO:0007669"/>
    <property type="project" value="TreeGrafter"/>
</dbReference>
<keyword evidence="3" id="KW-1185">Reference proteome</keyword>
<evidence type="ECO:0000313" key="3">
    <source>
        <dbReference type="Proteomes" id="UP000291189"/>
    </source>
</evidence>
<dbReference type="GO" id="GO:0008153">
    <property type="term" value="P:4-aminobenzoate biosynthetic process"/>
    <property type="evidence" value="ECO:0007669"/>
    <property type="project" value="TreeGrafter"/>
</dbReference>
<dbReference type="PANTHER" id="PTHR11236:SF18">
    <property type="entry name" value="AMINODEOXYCHORISMATE SYNTHASE"/>
    <property type="match status" value="1"/>
</dbReference>
<dbReference type="SUPFAM" id="SSF56322">
    <property type="entry name" value="ADC synthase"/>
    <property type="match status" value="1"/>
</dbReference>
<dbReference type="Gene3D" id="3.60.120.10">
    <property type="entry name" value="Anthranilate synthase"/>
    <property type="match status" value="1"/>
</dbReference>
<dbReference type="Proteomes" id="UP000291189">
    <property type="component" value="Unassembled WGS sequence"/>
</dbReference>
<dbReference type="InterPro" id="IPR015890">
    <property type="entry name" value="Chorismate_C"/>
</dbReference>
<dbReference type="PRINTS" id="PR00095">
    <property type="entry name" value="ANTSNTHASEI"/>
</dbReference>
<dbReference type="InterPro" id="IPR005801">
    <property type="entry name" value="ADC_synthase"/>
</dbReference>
<dbReference type="InterPro" id="IPR019999">
    <property type="entry name" value="Anth_synth_I-like"/>
</dbReference>
<dbReference type="GO" id="GO:0005737">
    <property type="term" value="C:cytoplasm"/>
    <property type="evidence" value="ECO:0007669"/>
    <property type="project" value="TreeGrafter"/>
</dbReference>
<evidence type="ECO:0000259" key="1">
    <source>
        <dbReference type="Pfam" id="PF00425"/>
    </source>
</evidence>
<reference evidence="2 3" key="1">
    <citation type="submission" date="2019-01" db="EMBL/GenBank/DDBJ databases">
        <title>Nocardioides guangzhouensis sp. nov., an actinobacterium isolated from soil.</title>
        <authorList>
            <person name="Fu Y."/>
            <person name="Cai Y."/>
            <person name="Lin Z."/>
            <person name="Chen P."/>
        </authorList>
    </citation>
    <scope>NUCLEOTIDE SEQUENCE [LARGE SCALE GENOMIC DNA]</scope>
    <source>
        <strain evidence="2 3">NBRC 105384</strain>
    </source>
</reference>
<name>A0A4Q5IWI4_9ACTN</name>
<evidence type="ECO:0000313" key="2">
    <source>
        <dbReference type="EMBL" id="RYU10480.1"/>
    </source>
</evidence>
<sequence length="398" mass="43332">MFWLDGGGARPWSGHRSLLGFLDEDDVSLTYDAGAREVRRHQRGRSVVVGDDVFTVLAGEIARDGGAPDVSWVGYLGYASRPDLPARPAADVPDAVWMRVRDPLVIEHQLTAEPTGAVDAGDEPTPGWYAEAFAAVQEELHAGNSYEVNLTYREERASSVDPVTAYLALRAANPAPYAGFLRHGDVALLSSSPERYAVVDRQRWLETKPIKGTTPRGTDAADDAEQATRLAADPKFRAENLMIVDLLRNDLSIVCEPGSVEVPALMQVESYPSVHQLVSTVRGHLRDDVTTVEALRALFPAGSMTGAPKLRTMEIIDRVEESPRGVYAGAFGWISGDGRADLGVVIRSLVARRTSDRDGGEWAYTWGTGGGITVRSDGDEEWAETRWKAARLRAPLIP</sequence>
<protein>
    <submittedName>
        <fullName evidence="2">Anthranilate synthase component I family protein</fullName>
    </submittedName>
</protein>